<keyword evidence="4" id="KW-1185">Reference proteome</keyword>
<feature type="chain" id="PRO_5046239573" evidence="2">
    <location>
        <begin position="37"/>
        <end position="749"/>
    </location>
</feature>
<dbReference type="EMBL" id="JBEZAE010000019">
    <property type="protein sequence ID" value="MEU7073566.1"/>
    <property type="molecule type" value="Genomic_DNA"/>
</dbReference>
<dbReference type="RefSeq" id="WP_358475444.1">
    <property type="nucleotide sequence ID" value="NZ_JBEZAE010000019.1"/>
</dbReference>
<dbReference type="Proteomes" id="UP001551329">
    <property type="component" value="Unassembled WGS sequence"/>
</dbReference>
<accession>A0ABV3CFL5</accession>
<gene>
    <name evidence="3" type="ORF">AB0A88_25975</name>
</gene>
<evidence type="ECO:0000313" key="4">
    <source>
        <dbReference type="Proteomes" id="UP001551329"/>
    </source>
</evidence>
<dbReference type="Pfam" id="PF13517">
    <property type="entry name" value="FG-GAP_3"/>
    <property type="match status" value="1"/>
</dbReference>
<dbReference type="InterPro" id="IPR013517">
    <property type="entry name" value="FG-GAP"/>
</dbReference>
<dbReference type="SUPFAM" id="SSF69318">
    <property type="entry name" value="Integrin alpha N-terminal domain"/>
    <property type="match status" value="1"/>
</dbReference>
<keyword evidence="1 2" id="KW-0732">Signal</keyword>
<evidence type="ECO:0000313" key="3">
    <source>
        <dbReference type="EMBL" id="MEU7073566.1"/>
    </source>
</evidence>
<name>A0ABV3CFL5_9ACTN</name>
<proteinExistence type="predicted"/>
<comment type="caution">
    <text evidence="3">The sequence shown here is derived from an EMBL/GenBank/DDBJ whole genome shotgun (WGS) entry which is preliminary data.</text>
</comment>
<feature type="signal peptide" evidence="2">
    <location>
        <begin position="1"/>
        <end position="36"/>
    </location>
</feature>
<evidence type="ECO:0000256" key="1">
    <source>
        <dbReference type="ARBA" id="ARBA00022729"/>
    </source>
</evidence>
<dbReference type="InterPro" id="IPR028994">
    <property type="entry name" value="Integrin_alpha_N"/>
</dbReference>
<organism evidence="3 4">
    <name type="scientific">Streptomyces narbonensis</name>
    <dbReference type="NCBI Taxonomy" id="67333"/>
    <lineage>
        <taxon>Bacteria</taxon>
        <taxon>Bacillati</taxon>
        <taxon>Actinomycetota</taxon>
        <taxon>Actinomycetes</taxon>
        <taxon>Kitasatosporales</taxon>
        <taxon>Streptomycetaceae</taxon>
        <taxon>Streptomyces</taxon>
    </lineage>
</organism>
<dbReference type="PROSITE" id="PS51257">
    <property type="entry name" value="PROKAR_LIPOPROTEIN"/>
    <property type="match status" value="1"/>
</dbReference>
<evidence type="ECO:0000256" key="2">
    <source>
        <dbReference type="SAM" id="SignalP"/>
    </source>
</evidence>
<reference evidence="3 4" key="1">
    <citation type="submission" date="2024-06" db="EMBL/GenBank/DDBJ databases">
        <title>The Natural Products Discovery Center: Release of the First 8490 Sequenced Strains for Exploring Actinobacteria Biosynthetic Diversity.</title>
        <authorList>
            <person name="Kalkreuter E."/>
            <person name="Kautsar S.A."/>
            <person name="Yang D."/>
            <person name="Bader C.D."/>
            <person name="Teijaro C.N."/>
            <person name="Fluegel L."/>
            <person name="Davis C.M."/>
            <person name="Simpson J.R."/>
            <person name="Lauterbach L."/>
            <person name="Steele A.D."/>
            <person name="Gui C."/>
            <person name="Meng S."/>
            <person name="Li G."/>
            <person name="Viehrig K."/>
            <person name="Ye F."/>
            <person name="Su P."/>
            <person name="Kiefer A.F."/>
            <person name="Nichols A."/>
            <person name="Cepeda A.J."/>
            <person name="Yan W."/>
            <person name="Fan B."/>
            <person name="Jiang Y."/>
            <person name="Adhikari A."/>
            <person name="Zheng C.-J."/>
            <person name="Schuster L."/>
            <person name="Cowan T.M."/>
            <person name="Smanski M.J."/>
            <person name="Chevrette M.G."/>
            <person name="De Carvalho L.P.S."/>
            <person name="Shen B."/>
        </authorList>
    </citation>
    <scope>NUCLEOTIDE SEQUENCE [LARGE SCALE GENOMIC DNA]</scope>
    <source>
        <strain evidence="3 4">NPDC045974</strain>
    </source>
</reference>
<sequence length="749" mass="78227">MQNRLAARRHRHLTAAVAVALAAACAGTLTTGVALATTGTTTAVSSGAAQESVAALLPGSSVIGNGPTGFLSVRWAAPSGGQSEYRWTRYKDGVTTLLPAGTYEGSAGSDVIVKKVDGTTHHLYDMATGAAPVVIDTTSVGATARLVRADGSTLVMEVPRAGGGSDVHLVGKAADGTLLNRKVSGVPATTSVRNYHPVAPGELIIRYWDATQSVLRALLVDVATATVTENRVLTDSIASPDVTASATHVVWGEYASDTTTALWLAKRGQEGATRVPVGSHATLALGVLGDDWVAYGDPRGFATARPNPLHALTVRSLTDGRTVKLLDLVHRVVPTGDGTLLVQGSTLAQGEGLYRLTVGADGEPAATLVASTGRPLVYTVTGVTIPATVDFSLAKNGVPLKVQGSGSSIGEVTLELTHTATGARATLGANTQGAVSLNWGGTFDDGTAVHNGDYTWRLTTVPHNGIGEKAELTGSFKVIGRPADHDFSNSTSPDLLFRSGGRLSVFDARQLLDNNMTDPLSEVVVGSGWDTYDRIVTPGNLGGTVHADLLGRDRDGVLWSYTGTGNPSVPFKTRTRVGGGWGIYNHLTAGLDVSGDGRRDLLAADKAGVLWLYKGTGSPTSPFRPRMKVGGGWGIYNKLTATGNVGGGPAGDLIARDKYGVDWLYLGKGDGTFAARTRISSNWGYYTDLIAVGDADRDGRSDLVVRHVTGGDTGSLLFYPGSGDWRNPFPKEERIDASRRFVRDGTLLF</sequence>
<protein>
    <submittedName>
        <fullName evidence="3">VCBS repeat-containing protein</fullName>
    </submittedName>
</protein>